<keyword evidence="2" id="KW-0732">Signal</keyword>
<name>N1NJK2_ARADU</name>
<protein>
    <recommendedName>
        <fullName evidence="4">Secreted protein</fullName>
    </recommendedName>
</protein>
<sequence length="101" mass="11287">MAMRLICIIVLSNSFQSLAPLPLLYPHHASSSSTALLNVISRTQRRKKPTCPSMTKQTLASGDYSDGRGRDDERRTEVRRCDDTEQGSHRCDGAVLETHRS</sequence>
<evidence type="ECO:0000256" key="1">
    <source>
        <dbReference type="SAM" id="MobiDB-lite"/>
    </source>
</evidence>
<feature type="compositionally biased region" description="Basic and acidic residues" evidence="1">
    <location>
        <begin position="65"/>
        <end position="101"/>
    </location>
</feature>
<feature type="chain" id="PRO_5004109065" description="Secreted protein" evidence="2">
    <location>
        <begin position="21"/>
        <end position="101"/>
    </location>
</feature>
<reference evidence="3" key="2">
    <citation type="submission" date="2013-04" db="EMBL/GenBank/DDBJ databases">
        <authorList>
            <person name="Bertioli D."/>
        </authorList>
    </citation>
    <scope>NUCLEOTIDE SEQUENCE</scope>
</reference>
<organism evidence="3">
    <name type="scientific">Arachis duranensis</name>
    <name type="common">Wild peanut</name>
    <dbReference type="NCBI Taxonomy" id="130453"/>
    <lineage>
        <taxon>Eukaryota</taxon>
        <taxon>Viridiplantae</taxon>
        <taxon>Streptophyta</taxon>
        <taxon>Embryophyta</taxon>
        <taxon>Tracheophyta</taxon>
        <taxon>Spermatophyta</taxon>
        <taxon>Magnoliopsida</taxon>
        <taxon>eudicotyledons</taxon>
        <taxon>Gunneridae</taxon>
        <taxon>Pentapetalae</taxon>
        <taxon>rosids</taxon>
        <taxon>fabids</taxon>
        <taxon>Fabales</taxon>
        <taxon>Fabaceae</taxon>
        <taxon>Papilionoideae</taxon>
        <taxon>50 kb inversion clade</taxon>
        <taxon>dalbergioids sensu lato</taxon>
        <taxon>Dalbergieae</taxon>
        <taxon>Pterocarpus clade</taxon>
        <taxon>Arachis</taxon>
    </lineage>
</organism>
<reference evidence="3" key="1">
    <citation type="journal article" date="2013" name="Ann. Bot.">
        <title>The repetitive component of the A genome of peanut (Arachis hypogaea) and its role in remodelling intergenic sequence space since its evolutionary divergence from the B genome.</title>
        <authorList>
            <person name="Bertioli D.J."/>
            <person name="Vidigal B."/>
            <person name="Nielen S."/>
            <person name="Ratnaparkhe M.B."/>
            <person name="Lee T.H."/>
            <person name="Leal-Bertioli S.C."/>
            <person name="Kim C."/>
            <person name="Guimaraes P.M."/>
            <person name="Seijo G."/>
            <person name="Schwarzacher T."/>
            <person name="Paterson A.H."/>
            <person name="Heslop-Harrison P."/>
            <person name="Araujo A.C."/>
        </authorList>
    </citation>
    <scope>NUCLEOTIDE SEQUENCE</scope>
</reference>
<dbReference type="EMBL" id="HF937567">
    <property type="protein sequence ID" value="CCW28770.1"/>
    <property type="molecule type" value="Genomic_DNA"/>
</dbReference>
<accession>N1NJK2</accession>
<evidence type="ECO:0000256" key="2">
    <source>
        <dbReference type="SAM" id="SignalP"/>
    </source>
</evidence>
<evidence type="ECO:0008006" key="4">
    <source>
        <dbReference type="Google" id="ProtNLM"/>
    </source>
</evidence>
<gene>
    <name evidence="3" type="ORF">ARAX_ADH51I17-83F22-007</name>
</gene>
<evidence type="ECO:0000313" key="3">
    <source>
        <dbReference type="EMBL" id="CCW28770.1"/>
    </source>
</evidence>
<proteinExistence type="predicted"/>
<feature type="signal peptide" evidence="2">
    <location>
        <begin position="1"/>
        <end position="20"/>
    </location>
</feature>
<dbReference type="AlphaFoldDB" id="N1NJK2"/>
<feature type="region of interest" description="Disordered" evidence="1">
    <location>
        <begin position="40"/>
        <end position="101"/>
    </location>
</feature>